<sequence>MKELKILAPCGILGYGYPESSPINKADKNILEENSAVNWIWKMAHQENRKMVKLWNKVILHIL</sequence>
<organism evidence="1 2">
    <name type="scientific">Mobilisporobacter senegalensis</name>
    <dbReference type="NCBI Taxonomy" id="1329262"/>
    <lineage>
        <taxon>Bacteria</taxon>
        <taxon>Bacillati</taxon>
        <taxon>Bacillota</taxon>
        <taxon>Clostridia</taxon>
        <taxon>Lachnospirales</taxon>
        <taxon>Lachnospiraceae</taxon>
        <taxon>Mobilisporobacter</taxon>
    </lineage>
</organism>
<protein>
    <submittedName>
        <fullName evidence="1">Uncharacterized protein</fullName>
    </submittedName>
</protein>
<accession>A0A3N1XNT5</accession>
<reference evidence="1 2" key="1">
    <citation type="submission" date="2018-11" db="EMBL/GenBank/DDBJ databases">
        <title>Genomic Encyclopedia of Type Strains, Phase IV (KMG-IV): sequencing the most valuable type-strain genomes for metagenomic binning, comparative biology and taxonomic classification.</title>
        <authorList>
            <person name="Goeker M."/>
        </authorList>
    </citation>
    <scope>NUCLEOTIDE SEQUENCE [LARGE SCALE GENOMIC DNA]</scope>
    <source>
        <strain evidence="1 2">DSM 26537</strain>
    </source>
</reference>
<dbReference type="AlphaFoldDB" id="A0A3N1XNT5"/>
<name>A0A3N1XNT5_9FIRM</name>
<keyword evidence="2" id="KW-1185">Reference proteome</keyword>
<dbReference type="OrthoDB" id="9763456at2"/>
<comment type="caution">
    <text evidence="1">The sequence shown here is derived from an EMBL/GenBank/DDBJ whole genome shotgun (WGS) entry which is preliminary data.</text>
</comment>
<evidence type="ECO:0000313" key="1">
    <source>
        <dbReference type="EMBL" id="ROR28306.1"/>
    </source>
</evidence>
<evidence type="ECO:0000313" key="2">
    <source>
        <dbReference type="Proteomes" id="UP000273083"/>
    </source>
</evidence>
<proteinExistence type="predicted"/>
<dbReference type="EMBL" id="RJVG01000005">
    <property type="protein sequence ID" value="ROR28306.1"/>
    <property type="molecule type" value="Genomic_DNA"/>
</dbReference>
<gene>
    <name evidence="1" type="ORF">EDD66_105247</name>
</gene>
<dbReference type="RefSeq" id="WP_123609477.1">
    <property type="nucleotide sequence ID" value="NZ_RJVG01000005.1"/>
</dbReference>
<dbReference type="Proteomes" id="UP000273083">
    <property type="component" value="Unassembled WGS sequence"/>
</dbReference>